<name>A0AAF0PZB9_SOLVR</name>
<protein>
    <submittedName>
        <fullName evidence="1">Uncharacterized protein</fullName>
    </submittedName>
</protein>
<keyword evidence="2" id="KW-1185">Reference proteome</keyword>
<evidence type="ECO:0000313" key="1">
    <source>
        <dbReference type="EMBL" id="WMV13813.1"/>
    </source>
</evidence>
<sequence length="28" mass="3097">MQGLGPLQSVLVQGNMLYSWKSCLVTGW</sequence>
<organism evidence="1 2">
    <name type="scientific">Solanum verrucosum</name>
    <dbReference type="NCBI Taxonomy" id="315347"/>
    <lineage>
        <taxon>Eukaryota</taxon>
        <taxon>Viridiplantae</taxon>
        <taxon>Streptophyta</taxon>
        <taxon>Embryophyta</taxon>
        <taxon>Tracheophyta</taxon>
        <taxon>Spermatophyta</taxon>
        <taxon>Magnoliopsida</taxon>
        <taxon>eudicotyledons</taxon>
        <taxon>Gunneridae</taxon>
        <taxon>Pentapetalae</taxon>
        <taxon>asterids</taxon>
        <taxon>lamiids</taxon>
        <taxon>Solanales</taxon>
        <taxon>Solanaceae</taxon>
        <taxon>Solanoideae</taxon>
        <taxon>Solaneae</taxon>
        <taxon>Solanum</taxon>
    </lineage>
</organism>
<proteinExistence type="predicted"/>
<gene>
    <name evidence="1" type="ORF">MTR67_007198</name>
</gene>
<dbReference type="Proteomes" id="UP001234989">
    <property type="component" value="Chromosome 2"/>
</dbReference>
<dbReference type="AlphaFoldDB" id="A0AAF0PZB9"/>
<evidence type="ECO:0000313" key="2">
    <source>
        <dbReference type="Proteomes" id="UP001234989"/>
    </source>
</evidence>
<reference evidence="1" key="1">
    <citation type="submission" date="2023-08" db="EMBL/GenBank/DDBJ databases">
        <title>A de novo genome assembly of Solanum verrucosum Schlechtendal, a Mexican diploid species geographically isolated from the other diploid A-genome species in potato relatives.</title>
        <authorList>
            <person name="Hosaka K."/>
        </authorList>
    </citation>
    <scope>NUCLEOTIDE SEQUENCE</scope>
    <source>
        <tissue evidence="1">Young leaves</tissue>
    </source>
</reference>
<dbReference type="EMBL" id="CP133613">
    <property type="protein sequence ID" value="WMV13813.1"/>
    <property type="molecule type" value="Genomic_DNA"/>
</dbReference>
<accession>A0AAF0PZB9</accession>